<dbReference type="Proteomes" id="UP000234545">
    <property type="component" value="Unassembled WGS sequence"/>
</dbReference>
<comment type="caution">
    <text evidence="8">The sequence shown here is derived from an EMBL/GenBank/DDBJ whole genome shotgun (WGS) entry which is preliminary data.</text>
</comment>
<evidence type="ECO:0000256" key="4">
    <source>
        <dbReference type="ARBA" id="ARBA00022786"/>
    </source>
</evidence>
<dbReference type="Pfam" id="PF03136">
    <property type="entry name" value="Pup_ligase"/>
    <property type="match status" value="1"/>
</dbReference>
<dbReference type="PANTHER" id="PTHR42307:SF3">
    <property type="entry name" value="PUP--PROTEIN LIGASE"/>
    <property type="match status" value="1"/>
</dbReference>
<keyword evidence="1 8" id="KW-0436">Ligase</keyword>
<dbReference type="PANTHER" id="PTHR42307">
    <property type="entry name" value="PUP DEAMIDASE/DEPUPYLASE"/>
    <property type="match status" value="1"/>
</dbReference>
<keyword evidence="5" id="KW-0067">ATP-binding</keyword>
<evidence type="ECO:0000256" key="2">
    <source>
        <dbReference type="ARBA" id="ARBA00022723"/>
    </source>
</evidence>
<dbReference type="GO" id="GO:0046872">
    <property type="term" value="F:metal ion binding"/>
    <property type="evidence" value="ECO:0007669"/>
    <property type="project" value="UniProtKB-KW"/>
</dbReference>
<evidence type="ECO:0000256" key="5">
    <source>
        <dbReference type="ARBA" id="ARBA00022840"/>
    </source>
</evidence>
<organism evidence="8 9">
    <name type="scientific">Schaalia turicensis</name>
    <dbReference type="NCBI Taxonomy" id="131111"/>
    <lineage>
        <taxon>Bacteria</taxon>
        <taxon>Bacillati</taxon>
        <taxon>Actinomycetota</taxon>
        <taxon>Actinomycetes</taxon>
        <taxon>Actinomycetales</taxon>
        <taxon>Actinomycetaceae</taxon>
        <taxon>Schaalia</taxon>
    </lineage>
</organism>
<dbReference type="InterPro" id="IPR022279">
    <property type="entry name" value="Pup_ligase"/>
</dbReference>
<dbReference type="NCBIfam" id="TIGR03686">
    <property type="entry name" value="pupylate_PafA"/>
    <property type="match status" value="1"/>
</dbReference>
<gene>
    <name evidence="8" type="primary">pafA</name>
    <name evidence="8" type="ORF">CYJ25_05505</name>
</gene>
<dbReference type="RefSeq" id="WP_101628236.1">
    <property type="nucleotide sequence ID" value="NZ_JBCOMK010000004.1"/>
</dbReference>
<dbReference type="GO" id="GO:0019941">
    <property type="term" value="P:modification-dependent protein catabolic process"/>
    <property type="evidence" value="ECO:0007669"/>
    <property type="project" value="UniProtKB-UniRule"/>
</dbReference>
<name>A0A2I1I543_9ACTO</name>
<accession>A0A2I1I543</accession>
<dbReference type="GO" id="GO:0010498">
    <property type="term" value="P:proteasomal protein catabolic process"/>
    <property type="evidence" value="ECO:0007669"/>
    <property type="project" value="UniProtKB-UniRule"/>
</dbReference>
<sequence length="461" mass="50948">MRRRVVGIETEYGLMSAAPPGVPAMDADMAARKLFEPLLHRGRSSNLFLRNGGRLYLDVGSHPEYATAECDRLEDLLNQDRAGSLMLAMLVADADRSLEKEGSAERLHLFRNNVDSQGNSCGCHENYLLHRRRDFRQVADALVSFFITRQILVGNGLIRRNASGATLAFSQRAEQMWDAVSSATTRSRPIINTRDEPLADSGSYRRMHVIVGDTNVAEPTTALKVGATEMLLQAVEDGLHIEDLAMADPMRSIREISIDLTGGTEVELADGRRWTPVQIQREIRERVLGTIDTAELDDTHRYVLDLWERGLNAIESGDWSPIDTELDIAIKAKLFSSYVSKAGTNLADPRVARLDLSYHDITGSSLLDRMEASGLVRRLTKRESVQAAVNTPPATTRAHLRGRIIGAAEDARVDLSADWVHVRVDDLSASPLSLQDPLANEDPRVDELIGKIASWSPVLPA</sequence>
<keyword evidence="4" id="KW-0833">Ubl conjugation pathway</keyword>
<dbReference type="GO" id="GO:0005524">
    <property type="term" value="F:ATP binding"/>
    <property type="evidence" value="ECO:0007669"/>
    <property type="project" value="UniProtKB-KW"/>
</dbReference>
<dbReference type="InterPro" id="IPR004347">
    <property type="entry name" value="Pup_ligase/deamidase"/>
</dbReference>
<proteinExistence type="predicted"/>
<evidence type="ECO:0000256" key="7">
    <source>
        <dbReference type="NCBIfam" id="TIGR03686"/>
    </source>
</evidence>
<evidence type="ECO:0000313" key="9">
    <source>
        <dbReference type="Proteomes" id="UP000234545"/>
    </source>
</evidence>
<evidence type="ECO:0000256" key="1">
    <source>
        <dbReference type="ARBA" id="ARBA00022598"/>
    </source>
</evidence>
<evidence type="ECO:0000256" key="6">
    <source>
        <dbReference type="ARBA" id="ARBA00022842"/>
    </source>
</evidence>
<dbReference type="EMBL" id="PKKJ01000005">
    <property type="protein sequence ID" value="PKY66258.1"/>
    <property type="molecule type" value="Genomic_DNA"/>
</dbReference>
<protein>
    <recommendedName>
        <fullName evidence="7">Pup--protein ligase</fullName>
        <ecNumber evidence="7">6.3.1.19</ecNumber>
    </recommendedName>
</protein>
<keyword evidence="2" id="KW-0479">Metal-binding</keyword>
<reference evidence="8 9" key="1">
    <citation type="submission" date="2017-12" db="EMBL/GenBank/DDBJ databases">
        <title>Phylogenetic diversity of female urinary microbiome.</title>
        <authorList>
            <person name="Thomas-White K."/>
            <person name="Wolfe A.J."/>
        </authorList>
    </citation>
    <scope>NUCLEOTIDE SEQUENCE [LARGE SCALE GENOMIC DNA]</scope>
    <source>
        <strain evidence="8 9">UMB0250</strain>
    </source>
</reference>
<evidence type="ECO:0000313" key="8">
    <source>
        <dbReference type="EMBL" id="PKY66258.1"/>
    </source>
</evidence>
<evidence type="ECO:0000256" key="3">
    <source>
        <dbReference type="ARBA" id="ARBA00022741"/>
    </source>
</evidence>
<keyword evidence="3" id="KW-0547">Nucleotide-binding</keyword>
<dbReference type="GO" id="GO:0070490">
    <property type="term" value="P:protein pupylation"/>
    <property type="evidence" value="ECO:0007669"/>
    <property type="project" value="UniProtKB-UniRule"/>
</dbReference>
<dbReference type="EC" id="6.3.1.19" evidence="7"/>
<keyword evidence="6" id="KW-0460">Magnesium</keyword>
<dbReference type="GO" id="GO:0016879">
    <property type="term" value="F:ligase activity, forming carbon-nitrogen bonds"/>
    <property type="evidence" value="ECO:0007669"/>
    <property type="project" value="UniProtKB-UniRule"/>
</dbReference>
<dbReference type="AlphaFoldDB" id="A0A2I1I543"/>
<dbReference type="OrthoDB" id="9760627at2"/>